<feature type="chain" id="PRO_5043430774" description="Outer membrane protein beta-barrel domain-containing protein" evidence="1">
    <location>
        <begin position="22"/>
        <end position="214"/>
    </location>
</feature>
<evidence type="ECO:0000313" key="3">
    <source>
        <dbReference type="Proteomes" id="UP000056453"/>
    </source>
</evidence>
<proteinExistence type="predicted"/>
<accession>A0AAW3MW80</accession>
<dbReference type="Gene3D" id="2.40.160.170">
    <property type="match status" value="1"/>
</dbReference>
<comment type="caution">
    <text evidence="2">The sequence shown here is derived from an EMBL/GenBank/DDBJ whole genome shotgun (WGS) entry which is preliminary data.</text>
</comment>
<protein>
    <recommendedName>
        <fullName evidence="4">Outer membrane protein beta-barrel domain-containing protein</fullName>
    </recommendedName>
</protein>
<feature type="signal peptide" evidence="1">
    <location>
        <begin position="1"/>
        <end position="21"/>
    </location>
</feature>
<dbReference type="Proteomes" id="UP000056453">
    <property type="component" value="Unassembled WGS sequence"/>
</dbReference>
<dbReference type="EMBL" id="LPBJ01000047">
    <property type="protein sequence ID" value="KVP98193.1"/>
    <property type="molecule type" value="Genomic_DNA"/>
</dbReference>
<evidence type="ECO:0000256" key="1">
    <source>
        <dbReference type="SAM" id="SignalP"/>
    </source>
</evidence>
<reference evidence="2 3" key="1">
    <citation type="submission" date="2015-11" db="EMBL/GenBank/DDBJ databases">
        <title>Expanding the genomic diversity of Burkholderia species for the development of highly accurate diagnostics.</title>
        <authorList>
            <person name="Sahl J."/>
            <person name="Keim P."/>
            <person name="Wagner D."/>
        </authorList>
    </citation>
    <scope>NUCLEOTIDE SEQUENCE [LARGE SCALE GENOMIC DNA]</scope>
    <source>
        <strain evidence="2 3">MSMB1808WGS</strain>
    </source>
</reference>
<dbReference type="AlphaFoldDB" id="A0AAW3MW80"/>
<keyword evidence="1" id="KW-0732">Signal</keyword>
<name>A0AAW3MW80_9BURK</name>
<dbReference type="RefSeq" id="WP_059954267.1">
    <property type="nucleotide sequence ID" value="NZ_LPBJ01000047.1"/>
</dbReference>
<evidence type="ECO:0000313" key="2">
    <source>
        <dbReference type="EMBL" id="KVP98193.1"/>
    </source>
</evidence>
<organism evidence="2 3">
    <name type="scientific">Burkholderia ubonensis</name>
    <dbReference type="NCBI Taxonomy" id="101571"/>
    <lineage>
        <taxon>Bacteria</taxon>
        <taxon>Pseudomonadati</taxon>
        <taxon>Pseudomonadota</taxon>
        <taxon>Betaproteobacteria</taxon>
        <taxon>Burkholderiales</taxon>
        <taxon>Burkholderiaceae</taxon>
        <taxon>Burkholderia</taxon>
        <taxon>Burkholderia cepacia complex</taxon>
    </lineage>
</organism>
<evidence type="ECO:0008006" key="4">
    <source>
        <dbReference type="Google" id="ProtNLM"/>
    </source>
</evidence>
<gene>
    <name evidence="2" type="ORF">WJ96_06365</name>
</gene>
<sequence length="214" mass="22777">MRKIAVAVALFALTAVQAAHAHEIYSTVGTEGVGLGYGYSLSKSTDVRADFNFFRLSHSGTSGDLMYSGTAQLAHAGVYADWFPLSSVSGLRLTVGVLVGNDNVQAQFSPPGGVISVDGYSVSTNGKTIHAKASLPKVSPYLGIGYGHNSAKKGFSFIADAGIAFGKASVTFDVPSELREADPTYASEQEAKWQRMADRLRFYPIVKLGMTYSF</sequence>
<keyword evidence="3" id="KW-1185">Reference proteome</keyword>